<dbReference type="Pfam" id="PF13878">
    <property type="entry name" value="zf-C2H2_3"/>
    <property type="match status" value="1"/>
</dbReference>
<evidence type="ECO:0000259" key="11">
    <source>
        <dbReference type="Pfam" id="PF13878"/>
    </source>
</evidence>
<dbReference type="GO" id="GO:0000785">
    <property type="term" value="C:chromatin"/>
    <property type="evidence" value="ECO:0007669"/>
    <property type="project" value="TreeGrafter"/>
</dbReference>
<dbReference type="EMBL" id="JAGFBR010000012">
    <property type="protein sequence ID" value="KAH0458312.1"/>
    <property type="molecule type" value="Genomic_DNA"/>
</dbReference>
<dbReference type="AlphaFoldDB" id="A0AAV7GRW0"/>
<gene>
    <name evidence="13" type="ORF">IEQ34_013627</name>
</gene>
<evidence type="ECO:0000313" key="13">
    <source>
        <dbReference type="EMBL" id="KAH0458312.1"/>
    </source>
</evidence>
<keyword evidence="6" id="KW-0862">Zinc</keyword>
<dbReference type="GO" id="GO:0007064">
    <property type="term" value="P:mitotic sister chromatid cohesion"/>
    <property type="evidence" value="ECO:0007669"/>
    <property type="project" value="TreeGrafter"/>
</dbReference>
<accession>A0AAV7GRW0</accession>
<dbReference type="Proteomes" id="UP000775213">
    <property type="component" value="Unassembled WGS sequence"/>
</dbReference>
<comment type="subcellular location">
    <subcellularLocation>
        <location evidence="1">Nucleus</location>
    </subcellularLocation>
</comment>
<organism evidence="13 14">
    <name type="scientific">Dendrobium chrysotoxum</name>
    <name type="common">Orchid</name>
    <dbReference type="NCBI Taxonomy" id="161865"/>
    <lineage>
        <taxon>Eukaryota</taxon>
        <taxon>Viridiplantae</taxon>
        <taxon>Streptophyta</taxon>
        <taxon>Embryophyta</taxon>
        <taxon>Tracheophyta</taxon>
        <taxon>Spermatophyta</taxon>
        <taxon>Magnoliopsida</taxon>
        <taxon>Liliopsida</taxon>
        <taxon>Asparagales</taxon>
        <taxon>Orchidaceae</taxon>
        <taxon>Epidendroideae</taxon>
        <taxon>Malaxideae</taxon>
        <taxon>Dendrobiinae</taxon>
        <taxon>Dendrobium</taxon>
    </lineage>
</organism>
<keyword evidence="10" id="KW-0472">Membrane</keyword>
<feature type="domain" description="N-acetyltransferase ESCO zinc-finger" evidence="11">
    <location>
        <begin position="111"/>
        <end position="149"/>
    </location>
</feature>
<evidence type="ECO:0000256" key="3">
    <source>
        <dbReference type="ARBA" id="ARBA00022679"/>
    </source>
</evidence>
<keyword evidence="5" id="KW-0863">Zinc-finger</keyword>
<dbReference type="GO" id="GO:0008270">
    <property type="term" value="F:zinc ion binding"/>
    <property type="evidence" value="ECO:0007669"/>
    <property type="project" value="UniProtKB-KW"/>
</dbReference>
<keyword evidence="4" id="KW-0479">Metal-binding</keyword>
<keyword evidence="9" id="KW-0012">Acyltransferase</keyword>
<protein>
    <submittedName>
        <fullName evidence="13">Uncharacterized protein</fullName>
    </submittedName>
</protein>
<keyword evidence="14" id="KW-1185">Reference proteome</keyword>
<evidence type="ECO:0000256" key="9">
    <source>
        <dbReference type="ARBA" id="ARBA00023315"/>
    </source>
</evidence>
<keyword evidence="8" id="KW-0131">Cell cycle</keyword>
<keyword evidence="7" id="KW-0539">Nucleus</keyword>
<evidence type="ECO:0000256" key="10">
    <source>
        <dbReference type="SAM" id="Phobius"/>
    </source>
</evidence>
<dbReference type="Pfam" id="PF13880">
    <property type="entry name" value="Acetyltransf_13"/>
    <property type="match status" value="1"/>
</dbReference>
<sequence>MPQPKISSFFQPSFPETQRALQFPNKMEAWHQLSGVMNSDSRSALAFKDSNLDPKRFFFFGLVFLITMWYAFVLISDCDEFPPSERYCEYKKSGNSLNPCRNLSKKRRYEQYHLDFGQSDFILYSCSVCGLMYSRGVEEDERVHRKFHQDYDRGIQFKGWHNERVVSDPWTNGDRILLILDSDSSTQKRLIQKVVKMTKKELGFADDNIIHALCKVYLFISAHRIVGWLVAEPIKTAHRVIPNSSSGNSFDSRIVESPTKGQMGIADSKKSKETTLQFGDFKFRRELVKKDCPTTSTKLNKWDCGAIICEEKAVPAKCGIMAIWVVPSSRRKKVATQLMDAARKTFCTDQILDISKCAFSPPTSAGLAFASTYTNSRSFLVYRADDV</sequence>
<keyword evidence="3" id="KW-0808">Transferase</keyword>
<evidence type="ECO:0000256" key="8">
    <source>
        <dbReference type="ARBA" id="ARBA00023306"/>
    </source>
</evidence>
<evidence type="ECO:0000256" key="5">
    <source>
        <dbReference type="ARBA" id="ARBA00022771"/>
    </source>
</evidence>
<comment type="caution">
    <text evidence="13">The sequence shown here is derived from an EMBL/GenBank/DDBJ whole genome shotgun (WGS) entry which is preliminary data.</text>
</comment>
<dbReference type="PANTHER" id="PTHR45884">
    <property type="entry name" value="N-ACETYLTRANSFERASE ECO"/>
    <property type="match status" value="1"/>
</dbReference>
<feature type="domain" description="N-acetyltransferase ESCO acetyl-transferase" evidence="12">
    <location>
        <begin position="314"/>
        <end position="382"/>
    </location>
</feature>
<evidence type="ECO:0000313" key="14">
    <source>
        <dbReference type="Proteomes" id="UP000775213"/>
    </source>
</evidence>
<name>A0AAV7GRW0_DENCH</name>
<evidence type="ECO:0000256" key="4">
    <source>
        <dbReference type="ARBA" id="ARBA00022723"/>
    </source>
</evidence>
<evidence type="ECO:0000256" key="2">
    <source>
        <dbReference type="ARBA" id="ARBA00005816"/>
    </source>
</evidence>
<keyword evidence="10" id="KW-1133">Transmembrane helix</keyword>
<reference evidence="13 14" key="1">
    <citation type="journal article" date="2021" name="Hortic Res">
        <title>Chromosome-scale assembly of the Dendrobium chrysotoxum genome enhances the understanding of orchid evolution.</title>
        <authorList>
            <person name="Zhang Y."/>
            <person name="Zhang G.Q."/>
            <person name="Zhang D."/>
            <person name="Liu X.D."/>
            <person name="Xu X.Y."/>
            <person name="Sun W.H."/>
            <person name="Yu X."/>
            <person name="Zhu X."/>
            <person name="Wang Z.W."/>
            <person name="Zhao X."/>
            <person name="Zhong W.Y."/>
            <person name="Chen H."/>
            <person name="Yin W.L."/>
            <person name="Huang T."/>
            <person name="Niu S.C."/>
            <person name="Liu Z.J."/>
        </authorList>
    </citation>
    <scope>NUCLEOTIDE SEQUENCE [LARGE SCALE GENOMIC DNA]</scope>
    <source>
        <strain evidence="13">Lindl</strain>
    </source>
</reference>
<dbReference type="PANTHER" id="PTHR45884:SF2">
    <property type="entry name" value="N-ACETYLTRANSFERASE ECO"/>
    <property type="match status" value="1"/>
</dbReference>
<dbReference type="InterPro" id="IPR028005">
    <property type="entry name" value="AcTrfase_ESCO_Znf_dom"/>
</dbReference>
<keyword evidence="10" id="KW-0812">Transmembrane</keyword>
<evidence type="ECO:0000259" key="12">
    <source>
        <dbReference type="Pfam" id="PF13880"/>
    </source>
</evidence>
<evidence type="ECO:0000256" key="7">
    <source>
        <dbReference type="ARBA" id="ARBA00023242"/>
    </source>
</evidence>
<evidence type="ECO:0000256" key="6">
    <source>
        <dbReference type="ARBA" id="ARBA00022833"/>
    </source>
</evidence>
<feature type="transmembrane region" description="Helical" evidence="10">
    <location>
        <begin position="57"/>
        <end position="75"/>
    </location>
</feature>
<proteinExistence type="inferred from homology"/>
<dbReference type="GO" id="GO:0061733">
    <property type="term" value="F:protein-lysine-acetyltransferase activity"/>
    <property type="evidence" value="ECO:0007669"/>
    <property type="project" value="TreeGrafter"/>
</dbReference>
<evidence type="ECO:0000256" key="1">
    <source>
        <dbReference type="ARBA" id="ARBA00004123"/>
    </source>
</evidence>
<dbReference type="InterPro" id="IPR028009">
    <property type="entry name" value="ESCO_Acetyltransf_dom"/>
</dbReference>
<dbReference type="GO" id="GO:0005634">
    <property type="term" value="C:nucleus"/>
    <property type="evidence" value="ECO:0007669"/>
    <property type="project" value="UniProtKB-SubCell"/>
</dbReference>
<comment type="similarity">
    <text evidence="2">Belongs to the acetyltransferase family. ECO subfamily.</text>
</comment>